<comment type="caution">
    <text evidence="2">The sequence shown here is derived from an EMBL/GenBank/DDBJ whole genome shotgun (WGS) entry which is preliminary data.</text>
</comment>
<dbReference type="STRING" id="195105.CN97_02175"/>
<proteinExistence type="predicted"/>
<dbReference type="eggNOG" id="ENOG5032U15">
    <property type="taxonomic scope" value="Bacteria"/>
</dbReference>
<evidence type="ECO:0000256" key="1">
    <source>
        <dbReference type="SAM" id="MobiDB-lite"/>
    </source>
</evidence>
<sequence length="259" mass="28710">MEGPGQVLPGSATGADPVTPSPPLLLTSAIHVSAPLTNLTDAKQRLDAHLDSLAEWSRTPGVEEIVICDGSGYDLEPHLAPLRQAHPHMRYEALSFRNDQEMVARRGKGYGEGEIVLHALGHSRILQNSPAFAKCTGKLWLSNFSACLRGWNGQAGFNLWGRTRIDSIDTRFYLVARDFFDRHLRDRYRDVDDPAGYYLEHSYRDGLEGLPPRSYVMWPAPRLQGVSGSSGQGLPPQGVGRRMRNDLRNLAFRAGILPL</sequence>
<evidence type="ECO:0000313" key="3">
    <source>
        <dbReference type="Proteomes" id="UP000028826"/>
    </source>
</evidence>
<organism evidence="2 3">
    <name type="scientific">Haematobacter massiliensis</name>
    <dbReference type="NCBI Taxonomy" id="195105"/>
    <lineage>
        <taxon>Bacteria</taxon>
        <taxon>Pseudomonadati</taxon>
        <taxon>Pseudomonadota</taxon>
        <taxon>Alphaproteobacteria</taxon>
        <taxon>Rhodobacterales</taxon>
        <taxon>Paracoccaceae</taxon>
        <taxon>Haematobacter</taxon>
    </lineage>
</organism>
<accession>A0A086XYC1</accession>
<keyword evidence="3" id="KW-1185">Reference proteome</keyword>
<evidence type="ECO:0000313" key="2">
    <source>
        <dbReference type="EMBL" id="KFI27021.1"/>
    </source>
</evidence>
<dbReference type="Proteomes" id="UP000028826">
    <property type="component" value="Unassembled WGS sequence"/>
</dbReference>
<protein>
    <recommendedName>
        <fullName evidence="4">Glycosyltransferase family 2 protein</fullName>
    </recommendedName>
</protein>
<feature type="region of interest" description="Disordered" evidence="1">
    <location>
        <begin position="1"/>
        <end position="20"/>
    </location>
</feature>
<gene>
    <name evidence="2" type="ORF">CN97_02175</name>
</gene>
<dbReference type="AlphaFoldDB" id="A0A086XYC1"/>
<reference evidence="2 3" key="1">
    <citation type="submission" date="2014-03" db="EMBL/GenBank/DDBJ databases">
        <title>Genome of Haematobacter massiliensis CCUG 47968.</title>
        <authorList>
            <person name="Wang D."/>
            <person name="Wang G."/>
        </authorList>
    </citation>
    <scope>NUCLEOTIDE SEQUENCE [LARGE SCALE GENOMIC DNA]</scope>
    <source>
        <strain evidence="2 3">CCUG 47968</strain>
    </source>
</reference>
<dbReference type="EMBL" id="JGYG01000013">
    <property type="protein sequence ID" value="KFI27021.1"/>
    <property type="molecule type" value="Genomic_DNA"/>
</dbReference>
<name>A0A086XYC1_9RHOB</name>
<evidence type="ECO:0008006" key="4">
    <source>
        <dbReference type="Google" id="ProtNLM"/>
    </source>
</evidence>